<dbReference type="InterPro" id="IPR051553">
    <property type="entry name" value="Ran_GTPase-activating"/>
</dbReference>
<evidence type="ECO:0000313" key="2">
    <source>
        <dbReference type="EMBL" id="KAJ3429235.1"/>
    </source>
</evidence>
<dbReference type="EMBL" id="JANTQA010000057">
    <property type="protein sequence ID" value="KAJ3429235.1"/>
    <property type="molecule type" value="Genomic_DNA"/>
</dbReference>
<feature type="domain" description="BTB" evidence="1">
    <location>
        <begin position="485"/>
        <end position="552"/>
    </location>
</feature>
<dbReference type="PANTHER" id="PTHR45982">
    <property type="entry name" value="REGULATOR OF CHROMOSOME CONDENSATION"/>
    <property type="match status" value="1"/>
</dbReference>
<dbReference type="InterPro" id="IPR011333">
    <property type="entry name" value="SKP1/BTB/POZ_sf"/>
</dbReference>
<dbReference type="AlphaFoldDB" id="A0AAV7YMP5"/>
<dbReference type="SMART" id="SM00225">
    <property type="entry name" value="BTB"/>
    <property type="match status" value="1"/>
</dbReference>
<comment type="caution">
    <text evidence="2">The sequence shown here is derived from an EMBL/GenBank/DDBJ whole genome shotgun (WGS) entry which is preliminary data.</text>
</comment>
<sequence length="612" mass="70612">MSSCLGVIGDHPDFISGMILGNYKKKRIYSIVDLEGVIPKQFGINDCSLTVLDHVSQLLVYGFDFECYKLNKIKHISVGKYHTLALTNSGEVYSFTTSKSFGEHNTGQLGRYDVETNMIPTKIQNFGVQNKYSKNKKVYAIGIYCNTNYSFILTRNLSLYCYGYSGSLKEMKKTRQNNENEEGIKPKIIDNVSKVFCSTDSKHAFFISGAFLYAFGCNKYKQLALSKRGETIRYAEEPMKVSDLSFQIEEIKNIEMTQSSSVLLLKSGRIFTVGEIDNNGRDYPNNEFEELFFFRKNSIQQIFTGLDSCLLVSQYNEIFIFGKSKNSNNTMIYNELNNKTLIKKMIISQMPLQFSQLLKNTNIKVGPSFSIYFQKKYNSLSNDLLNFLKCKTNISSDLKVFKYYLHRVLVRIRTGQTINNLLSIFRQFPKAHQKIFLIWIYSGIVLEQKIIKKFCSQLQIMKKFKNNTESFVNDMQTLSLDLNSCDFYICSKDGGRVPAHKFILYARTGLFRGLFDSINENSNQVTDYSGRSSKSIKIFVHYLYTETILEEQLTLDLINELIEAEGFYQLSENSSFKSKLLQKKKQLKRLNNRKNVKTFDMNDQDDSNCNLM</sequence>
<reference evidence="2" key="1">
    <citation type="submission" date="2022-08" db="EMBL/GenBank/DDBJ databases">
        <title>Novel sulphate-reducing endosymbionts in the free-living metamonad Anaeramoeba.</title>
        <authorList>
            <person name="Jerlstrom-Hultqvist J."/>
            <person name="Cepicka I."/>
            <person name="Gallot-Lavallee L."/>
            <person name="Salas-Leiva D."/>
            <person name="Curtis B.A."/>
            <person name="Zahonova K."/>
            <person name="Pipaliya S."/>
            <person name="Dacks J."/>
            <person name="Roger A.J."/>
        </authorList>
    </citation>
    <scope>NUCLEOTIDE SEQUENCE</scope>
    <source>
        <strain evidence="2">Busselton2</strain>
    </source>
</reference>
<organism evidence="2 3">
    <name type="scientific">Anaeramoeba flamelloides</name>
    <dbReference type="NCBI Taxonomy" id="1746091"/>
    <lineage>
        <taxon>Eukaryota</taxon>
        <taxon>Metamonada</taxon>
        <taxon>Anaeramoebidae</taxon>
        <taxon>Anaeramoeba</taxon>
    </lineage>
</organism>
<evidence type="ECO:0000313" key="3">
    <source>
        <dbReference type="Proteomes" id="UP001146793"/>
    </source>
</evidence>
<dbReference type="Pfam" id="PF13540">
    <property type="entry name" value="RCC1_2"/>
    <property type="match status" value="1"/>
</dbReference>
<gene>
    <name evidence="2" type="ORF">M0812_24578</name>
</gene>
<dbReference type="PROSITE" id="PS50097">
    <property type="entry name" value="BTB"/>
    <property type="match status" value="1"/>
</dbReference>
<evidence type="ECO:0000259" key="1">
    <source>
        <dbReference type="PROSITE" id="PS50097"/>
    </source>
</evidence>
<dbReference type="Gene3D" id="2.130.10.30">
    <property type="entry name" value="Regulator of chromosome condensation 1/beta-lactamase-inhibitor protein II"/>
    <property type="match status" value="1"/>
</dbReference>
<dbReference type="Gene3D" id="3.30.710.10">
    <property type="entry name" value="Potassium Channel Kv1.1, Chain A"/>
    <property type="match status" value="1"/>
</dbReference>
<accession>A0AAV7YMP5</accession>
<dbReference type="PANTHER" id="PTHR45982:SF1">
    <property type="entry name" value="REGULATOR OF CHROMOSOME CONDENSATION"/>
    <property type="match status" value="1"/>
</dbReference>
<dbReference type="InterPro" id="IPR009091">
    <property type="entry name" value="RCC1/BLIP-II"/>
</dbReference>
<dbReference type="SUPFAM" id="SSF54695">
    <property type="entry name" value="POZ domain"/>
    <property type="match status" value="1"/>
</dbReference>
<dbReference type="CDD" id="cd18186">
    <property type="entry name" value="BTB_POZ_ZBTB_KLHL-like"/>
    <property type="match status" value="1"/>
</dbReference>
<proteinExistence type="predicted"/>
<protein>
    <submittedName>
        <fullName evidence="2">Btk-binding protein-related</fullName>
    </submittedName>
</protein>
<dbReference type="SUPFAM" id="SSF50985">
    <property type="entry name" value="RCC1/BLIP-II"/>
    <property type="match status" value="1"/>
</dbReference>
<dbReference type="InterPro" id="IPR000210">
    <property type="entry name" value="BTB/POZ_dom"/>
</dbReference>
<dbReference type="Pfam" id="PF00651">
    <property type="entry name" value="BTB"/>
    <property type="match status" value="1"/>
</dbReference>
<dbReference type="Proteomes" id="UP001146793">
    <property type="component" value="Unassembled WGS sequence"/>
</dbReference>
<name>A0AAV7YMP5_9EUKA</name>